<dbReference type="Proteomes" id="UP000291117">
    <property type="component" value="Unassembled WGS sequence"/>
</dbReference>
<comment type="similarity">
    <text evidence="1">Belongs to the sigma-70 factor family. ECF subfamily.</text>
</comment>
<evidence type="ECO:0000256" key="2">
    <source>
        <dbReference type="ARBA" id="ARBA00023015"/>
    </source>
</evidence>
<keyword evidence="7" id="KW-1185">Reference proteome</keyword>
<evidence type="ECO:0000256" key="3">
    <source>
        <dbReference type="ARBA" id="ARBA00023082"/>
    </source>
</evidence>
<keyword evidence="4" id="KW-0804">Transcription</keyword>
<dbReference type="OrthoDB" id="9150024at2"/>
<dbReference type="InterPro" id="IPR014284">
    <property type="entry name" value="RNA_pol_sigma-70_dom"/>
</dbReference>
<evidence type="ECO:0000313" key="6">
    <source>
        <dbReference type="EMBL" id="TCC96699.1"/>
    </source>
</evidence>
<protein>
    <submittedName>
        <fullName evidence="6">Sigma-70 family RNA polymerase sigma factor</fullName>
    </submittedName>
</protein>
<dbReference type="NCBIfam" id="TIGR02937">
    <property type="entry name" value="sigma70-ECF"/>
    <property type="match status" value="1"/>
</dbReference>
<dbReference type="Gene3D" id="1.10.10.10">
    <property type="entry name" value="Winged helix-like DNA-binding domain superfamily/Winged helix DNA-binding domain"/>
    <property type="match status" value="1"/>
</dbReference>
<dbReference type="InterPro" id="IPR013324">
    <property type="entry name" value="RNA_pol_sigma_r3/r4-like"/>
</dbReference>
<keyword evidence="3" id="KW-0731">Sigma factor</keyword>
<feature type="domain" description="RNA polymerase sigma factor 70 region 4 type 2" evidence="5">
    <location>
        <begin position="112"/>
        <end position="162"/>
    </location>
</feature>
<gene>
    <name evidence="6" type="ORF">EZ444_11010</name>
</gene>
<dbReference type="SUPFAM" id="SSF88659">
    <property type="entry name" value="Sigma3 and sigma4 domains of RNA polymerase sigma factors"/>
    <property type="match status" value="1"/>
</dbReference>
<dbReference type="InterPro" id="IPR013249">
    <property type="entry name" value="RNA_pol_sigma70_r4_t2"/>
</dbReference>
<dbReference type="Gene3D" id="1.10.1740.10">
    <property type="match status" value="1"/>
</dbReference>
<dbReference type="EMBL" id="SJSM01000005">
    <property type="protein sequence ID" value="TCC96699.1"/>
    <property type="molecule type" value="Genomic_DNA"/>
</dbReference>
<dbReference type="InterPro" id="IPR013325">
    <property type="entry name" value="RNA_pol_sigma_r2"/>
</dbReference>
<reference evidence="6 7" key="1">
    <citation type="submission" date="2019-02" db="EMBL/GenBank/DDBJ databases">
        <title>Pedobacter sp. RP-3-8 sp. nov., isolated from Arctic soil.</title>
        <authorList>
            <person name="Dahal R.H."/>
        </authorList>
    </citation>
    <scope>NUCLEOTIDE SEQUENCE [LARGE SCALE GENOMIC DNA]</scope>
    <source>
        <strain evidence="6 7">RP-3-8</strain>
    </source>
</reference>
<evidence type="ECO:0000256" key="1">
    <source>
        <dbReference type="ARBA" id="ARBA00010641"/>
    </source>
</evidence>
<evidence type="ECO:0000259" key="5">
    <source>
        <dbReference type="Pfam" id="PF08281"/>
    </source>
</evidence>
<evidence type="ECO:0000256" key="4">
    <source>
        <dbReference type="ARBA" id="ARBA00023163"/>
    </source>
</evidence>
<dbReference type="GO" id="GO:0016987">
    <property type="term" value="F:sigma factor activity"/>
    <property type="evidence" value="ECO:0007669"/>
    <property type="project" value="UniProtKB-KW"/>
</dbReference>
<dbReference type="InterPro" id="IPR039425">
    <property type="entry name" value="RNA_pol_sigma-70-like"/>
</dbReference>
<evidence type="ECO:0000313" key="7">
    <source>
        <dbReference type="Proteomes" id="UP000291117"/>
    </source>
</evidence>
<dbReference type="InterPro" id="IPR036388">
    <property type="entry name" value="WH-like_DNA-bd_sf"/>
</dbReference>
<dbReference type="SUPFAM" id="SSF88946">
    <property type="entry name" value="Sigma2 domain of RNA polymerase sigma factors"/>
    <property type="match status" value="1"/>
</dbReference>
<sequence length="169" mass="19645">MGDDEAYAQVYKQHFQKLFIYGVFYSSDRDVVKDCIQDVFVKIYNKRRGLSSTDNIFLYLAVAVKNSIINAVKKHNRKVQYLEAVDEQSWEDEKTPESLYIDRETQTQNHLTLDLLLSQLTDRQRGIISSRFIKGMSISEISEEQGVNYQSVSNIIQRSLIKIKALIKK</sequence>
<organism evidence="6 7">
    <name type="scientific">Pedobacter hiemivivus</name>
    <dbReference type="NCBI Taxonomy" id="2530454"/>
    <lineage>
        <taxon>Bacteria</taxon>
        <taxon>Pseudomonadati</taxon>
        <taxon>Bacteroidota</taxon>
        <taxon>Sphingobacteriia</taxon>
        <taxon>Sphingobacteriales</taxon>
        <taxon>Sphingobacteriaceae</taxon>
        <taxon>Pedobacter</taxon>
    </lineage>
</organism>
<keyword evidence="2" id="KW-0805">Transcription regulation</keyword>
<proteinExistence type="inferred from homology"/>
<dbReference type="Pfam" id="PF08281">
    <property type="entry name" value="Sigma70_r4_2"/>
    <property type="match status" value="1"/>
</dbReference>
<name>A0A4R0N937_9SPHI</name>
<dbReference type="GO" id="GO:0006352">
    <property type="term" value="P:DNA-templated transcription initiation"/>
    <property type="evidence" value="ECO:0007669"/>
    <property type="project" value="InterPro"/>
</dbReference>
<dbReference type="PANTHER" id="PTHR43133:SF46">
    <property type="entry name" value="RNA POLYMERASE SIGMA-70 FACTOR ECF SUBFAMILY"/>
    <property type="match status" value="1"/>
</dbReference>
<dbReference type="PANTHER" id="PTHR43133">
    <property type="entry name" value="RNA POLYMERASE ECF-TYPE SIGMA FACTO"/>
    <property type="match status" value="1"/>
</dbReference>
<comment type="caution">
    <text evidence="6">The sequence shown here is derived from an EMBL/GenBank/DDBJ whole genome shotgun (WGS) entry which is preliminary data.</text>
</comment>
<accession>A0A4R0N937</accession>
<dbReference type="AlphaFoldDB" id="A0A4R0N937"/>
<dbReference type="GO" id="GO:0003677">
    <property type="term" value="F:DNA binding"/>
    <property type="evidence" value="ECO:0007669"/>
    <property type="project" value="InterPro"/>
</dbReference>